<dbReference type="HOGENOM" id="CLU_876600_0_0_7"/>
<dbReference type="PATRIC" id="fig|862908.3.peg.356"/>
<reference evidence="3" key="1">
    <citation type="journal article" date="2013" name="ISME J.">
        <title>A small predatory core genome in the divergent marine Bacteriovorax marinus SJ and the terrestrial Bdellovibrio bacteriovorus.</title>
        <authorList>
            <person name="Crossman L.C."/>
            <person name="Chen H."/>
            <person name="Cerdeno-Tarraga A.M."/>
            <person name="Brooks K."/>
            <person name="Quail M.A."/>
            <person name="Pineiro S.A."/>
            <person name="Hobley L."/>
            <person name="Sockett R.E."/>
            <person name="Bentley S.D."/>
            <person name="Parkhill J."/>
            <person name="Williams H.N."/>
            <person name="Stine O.C."/>
        </authorList>
    </citation>
    <scope>NUCLEOTIDE SEQUENCE [LARGE SCALE GENOMIC DNA]</scope>
    <source>
        <strain evidence="3">ATCC BAA-682 / DSM 15412 / SJ</strain>
    </source>
</reference>
<dbReference type="InterPro" id="IPR036291">
    <property type="entry name" value="NAD(P)-bd_dom_sf"/>
</dbReference>
<dbReference type="OrthoDB" id="5288828at2"/>
<dbReference type="eggNOG" id="COG0451">
    <property type="taxonomic scope" value="Bacteria"/>
</dbReference>
<dbReference type="AlphaFoldDB" id="E1X3V1"/>
<dbReference type="KEGG" id="bmx:BMS_0372"/>
<evidence type="ECO:0000259" key="1">
    <source>
        <dbReference type="Pfam" id="PF01370"/>
    </source>
</evidence>
<dbReference type="Pfam" id="PF01370">
    <property type="entry name" value="Epimerase"/>
    <property type="match status" value="1"/>
</dbReference>
<dbReference type="RefSeq" id="WP_014243079.1">
    <property type="nucleotide sequence ID" value="NC_016620.1"/>
</dbReference>
<accession>E1X3V1</accession>
<dbReference type="STRING" id="862908.BMS_0372"/>
<keyword evidence="3" id="KW-1185">Reference proteome</keyword>
<protein>
    <submittedName>
        <fullName evidence="2">Epimerase/dehydratase</fullName>
    </submittedName>
</protein>
<proteinExistence type="predicted"/>
<dbReference type="CDD" id="cd08946">
    <property type="entry name" value="SDR_e"/>
    <property type="match status" value="1"/>
</dbReference>
<dbReference type="Proteomes" id="UP000008963">
    <property type="component" value="Chromosome"/>
</dbReference>
<dbReference type="InterPro" id="IPR001509">
    <property type="entry name" value="Epimerase_deHydtase"/>
</dbReference>
<dbReference type="EMBL" id="FQ312005">
    <property type="protein sequence ID" value="CBW25291.1"/>
    <property type="molecule type" value="Genomic_DNA"/>
</dbReference>
<organism evidence="2 3">
    <name type="scientific">Halobacteriovorax marinus (strain ATCC BAA-682 / DSM 15412 / SJ)</name>
    <name type="common">Bacteriovorax marinus</name>
    <dbReference type="NCBI Taxonomy" id="862908"/>
    <lineage>
        <taxon>Bacteria</taxon>
        <taxon>Pseudomonadati</taxon>
        <taxon>Bdellovibrionota</taxon>
        <taxon>Bacteriovoracia</taxon>
        <taxon>Bacteriovoracales</taxon>
        <taxon>Halobacteriovoraceae</taxon>
        <taxon>Halobacteriovorax</taxon>
    </lineage>
</organism>
<dbReference type="Gene3D" id="3.40.50.720">
    <property type="entry name" value="NAD(P)-binding Rossmann-like Domain"/>
    <property type="match status" value="1"/>
</dbReference>
<feature type="domain" description="NAD-dependent epimerase/dehydratase" evidence="1">
    <location>
        <begin position="3"/>
        <end position="231"/>
    </location>
</feature>
<sequence>MKILVTGGEGYVGGRVTSYLRKSSKFEVVTTSTNKDSSNSIYFDLCDDSNLFDKVRDVDTLVHLASVNEVVCAQDPEKALNVNTLGSFKLIRDAIEAGVRRIIYFSTAHVYMSPLVGNIFEETATRSTHPYSYTHKFVEDYLFTAHDKGDVEAVVLRLTNSFGAPEKKSVNRWTLLVNDLCKKVVHTKELHLKSSGVQKRDFITLTDVSRAVEHFVNLDIDKIENGLFNLGGENSMRVIDMTTFIQERCEAVLGFKPEIITPSLNSDEASEELNISIEKLKKTGFRLENNIKEEIDRMLLFCKDNFKE</sequence>
<dbReference type="PANTHER" id="PTHR43245">
    <property type="entry name" value="BIFUNCTIONAL POLYMYXIN RESISTANCE PROTEIN ARNA"/>
    <property type="match status" value="1"/>
</dbReference>
<evidence type="ECO:0000313" key="2">
    <source>
        <dbReference type="EMBL" id="CBW25291.1"/>
    </source>
</evidence>
<name>E1X3V1_HALMS</name>
<dbReference type="PANTHER" id="PTHR43245:SF23">
    <property type="entry name" value="NAD(P)-BINDING DOMAIN-CONTAINING PROTEIN"/>
    <property type="match status" value="1"/>
</dbReference>
<dbReference type="InterPro" id="IPR050177">
    <property type="entry name" value="Lipid_A_modif_metabolic_enz"/>
</dbReference>
<evidence type="ECO:0000313" key="3">
    <source>
        <dbReference type="Proteomes" id="UP000008963"/>
    </source>
</evidence>
<dbReference type="SUPFAM" id="SSF51735">
    <property type="entry name" value="NAD(P)-binding Rossmann-fold domains"/>
    <property type="match status" value="1"/>
</dbReference>
<gene>
    <name evidence="2" type="ordered locus">BMS_0372</name>
</gene>